<dbReference type="AlphaFoldDB" id="A0A5B6WDQ5"/>
<dbReference type="GO" id="GO:0003676">
    <property type="term" value="F:nucleic acid binding"/>
    <property type="evidence" value="ECO:0007669"/>
    <property type="project" value="InterPro"/>
</dbReference>
<dbReference type="InterPro" id="IPR002156">
    <property type="entry name" value="RNaseH_domain"/>
</dbReference>
<dbReference type="CDD" id="cd06222">
    <property type="entry name" value="RNase_H_like"/>
    <property type="match status" value="1"/>
</dbReference>
<evidence type="ECO:0000259" key="2">
    <source>
        <dbReference type="Pfam" id="PF13966"/>
    </source>
</evidence>
<dbReference type="Gene3D" id="3.30.420.10">
    <property type="entry name" value="Ribonuclease H-like superfamily/Ribonuclease H"/>
    <property type="match status" value="1"/>
</dbReference>
<gene>
    <name evidence="3" type="ORF">EPI10_020404</name>
</gene>
<dbReference type="PANTHER" id="PTHR47723:SF19">
    <property type="entry name" value="POLYNUCLEOTIDYL TRANSFERASE, RIBONUCLEASE H-LIKE SUPERFAMILY PROTEIN"/>
    <property type="match status" value="1"/>
</dbReference>
<dbReference type="GO" id="GO:0004523">
    <property type="term" value="F:RNA-DNA hybrid ribonuclease activity"/>
    <property type="evidence" value="ECO:0007669"/>
    <property type="project" value="InterPro"/>
</dbReference>
<dbReference type="GO" id="GO:0003964">
    <property type="term" value="F:RNA-directed DNA polymerase activity"/>
    <property type="evidence" value="ECO:0007669"/>
    <property type="project" value="UniProtKB-KW"/>
</dbReference>
<keyword evidence="3" id="KW-0548">Nucleotidyltransferase</keyword>
<evidence type="ECO:0000313" key="3">
    <source>
        <dbReference type="EMBL" id="KAA3479931.1"/>
    </source>
</evidence>
<dbReference type="PANTHER" id="PTHR47723">
    <property type="entry name" value="OS05G0353850 PROTEIN"/>
    <property type="match status" value="1"/>
</dbReference>
<dbReference type="InterPro" id="IPR053151">
    <property type="entry name" value="RNase_H-like"/>
</dbReference>
<dbReference type="InterPro" id="IPR036397">
    <property type="entry name" value="RNaseH_sf"/>
</dbReference>
<dbReference type="SUPFAM" id="SSF53098">
    <property type="entry name" value="Ribonuclease H-like"/>
    <property type="match status" value="1"/>
</dbReference>
<comment type="caution">
    <text evidence="3">The sequence shown here is derived from an EMBL/GenBank/DDBJ whole genome shotgun (WGS) entry which is preliminary data.</text>
</comment>
<dbReference type="Pfam" id="PF13456">
    <property type="entry name" value="RVT_3"/>
    <property type="match status" value="1"/>
</dbReference>
<reference evidence="4" key="1">
    <citation type="journal article" date="2019" name="Plant Biotechnol. J.">
        <title>Genome sequencing of the Australian wild diploid species Gossypium australe highlights disease resistance and delayed gland morphogenesis.</title>
        <authorList>
            <person name="Cai Y."/>
            <person name="Cai X."/>
            <person name="Wang Q."/>
            <person name="Wang P."/>
            <person name="Zhang Y."/>
            <person name="Cai C."/>
            <person name="Xu Y."/>
            <person name="Wang K."/>
            <person name="Zhou Z."/>
            <person name="Wang C."/>
            <person name="Geng S."/>
            <person name="Li B."/>
            <person name="Dong Q."/>
            <person name="Hou Y."/>
            <person name="Wang H."/>
            <person name="Ai P."/>
            <person name="Liu Z."/>
            <person name="Yi F."/>
            <person name="Sun M."/>
            <person name="An G."/>
            <person name="Cheng J."/>
            <person name="Zhang Y."/>
            <person name="Shi Q."/>
            <person name="Xie Y."/>
            <person name="Shi X."/>
            <person name="Chang Y."/>
            <person name="Huang F."/>
            <person name="Chen Y."/>
            <person name="Hong S."/>
            <person name="Mi L."/>
            <person name="Sun Q."/>
            <person name="Zhang L."/>
            <person name="Zhou B."/>
            <person name="Peng R."/>
            <person name="Zhang X."/>
            <person name="Liu F."/>
        </authorList>
    </citation>
    <scope>NUCLEOTIDE SEQUENCE [LARGE SCALE GENOMIC DNA]</scope>
    <source>
        <strain evidence="4">cv. PA1801</strain>
    </source>
</reference>
<proteinExistence type="predicted"/>
<dbReference type="OrthoDB" id="1000395at2759"/>
<protein>
    <submittedName>
        <fullName evidence="3">Reverse transcriptase</fullName>
    </submittedName>
</protein>
<evidence type="ECO:0000259" key="1">
    <source>
        <dbReference type="Pfam" id="PF13456"/>
    </source>
</evidence>
<dbReference type="EMBL" id="SMMG02000003">
    <property type="protein sequence ID" value="KAA3479931.1"/>
    <property type="molecule type" value="Genomic_DNA"/>
</dbReference>
<dbReference type="InterPro" id="IPR012337">
    <property type="entry name" value="RNaseH-like_sf"/>
</dbReference>
<dbReference type="InterPro" id="IPR044730">
    <property type="entry name" value="RNase_H-like_dom_plant"/>
</dbReference>
<dbReference type="Pfam" id="PF13966">
    <property type="entry name" value="zf-RVT"/>
    <property type="match status" value="1"/>
</dbReference>
<keyword evidence="4" id="KW-1185">Reference proteome</keyword>
<feature type="domain" description="RNase H type-1" evidence="1">
    <location>
        <begin position="289"/>
        <end position="399"/>
    </location>
</feature>
<keyword evidence="3" id="KW-0808">Transferase</keyword>
<evidence type="ECO:0000313" key="4">
    <source>
        <dbReference type="Proteomes" id="UP000325315"/>
    </source>
</evidence>
<name>A0A5B6WDQ5_9ROSI</name>
<feature type="domain" description="Reverse transcriptase zinc-binding" evidence="2">
    <location>
        <begin position="130"/>
        <end position="182"/>
    </location>
</feature>
<dbReference type="InterPro" id="IPR026960">
    <property type="entry name" value="RVT-Znf"/>
</dbReference>
<accession>A0A5B6WDQ5</accession>
<organism evidence="3 4">
    <name type="scientific">Gossypium australe</name>
    <dbReference type="NCBI Taxonomy" id="47621"/>
    <lineage>
        <taxon>Eukaryota</taxon>
        <taxon>Viridiplantae</taxon>
        <taxon>Streptophyta</taxon>
        <taxon>Embryophyta</taxon>
        <taxon>Tracheophyta</taxon>
        <taxon>Spermatophyta</taxon>
        <taxon>Magnoliopsida</taxon>
        <taxon>eudicotyledons</taxon>
        <taxon>Gunneridae</taxon>
        <taxon>Pentapetalae</taxon>
        <taxon>rosids</taxon>
        <taxon>malvids</taxon>
        <taxon>Malvales</taxon>
        <taxon>Malvaceae</taxon>
        <taxon>Malvoideae</taxon>
        <taxon>Gossypium</taxon>
    </lineage>
</organism>
<keyword evidence="3" id="KW-0695">RNA-directed DNA polymerase</keyword>
<dbReference type="Proteomes" id="UP000325315">
    <property type="component" value="Unassembled WGS sequence"/>
</dbReference>
<sequence>MALVEWDDIYQPKVQVLRAKYGLCESMPESIMRNSCSYMWKAVAKAWPLLRSNMIWSIRDGKTVRCWKDIPNMGPLNQYVPGHSNIVLKTKINGMNDDRGFFGKECILFIDGGVLESKRGGLEHALENSKTSTCETFHLRLLTNSERVKRGIAQDVSRLLCGHIKEDILHILRDCPFAKEVWHNIIPANHLGSFFSGNISKWFFSNLQFLSINKLSVFPWACLFGIILWRIWKNHNSSIFQRNAMNSKDVISISYSWAKHFLSTHNEELASQSKQSPDYQNSGTSIFLNTDGVVHPVSGLSTAGSVIRNSKGEWILGYNRSLGECSVVTAELWGLLDGLHILQKQGYDELIIQSDNLENVISIGDRKSGDPKNSLIRRIEQILVFEENWSLNYAPRDTN</sequence>